<dbReference type="Proteomes" id="UP001417504">
    <property type="component" value="Unassembled WGS sequence"/>
</dbReference>
<reference evidence="1 2" key="1">
    <citation type="submission" date="2024-01" db="EMBL/GenBank/DDBJ databases">
        <title>Genome assemblies of Stephania.</title>
        <authorList>
            <person name="Yang L."/>
        </authorList>
    </citation>
    <scope>NUCLEOTIDE SEQUENCE [LARGE SCALE GENOMIC DNA]</scope>
    <source>
        <strain evidence="1">QJT</strain>
        <tissue evidence="1">Leaf</tissue>
    </source>
</reference>
<evidence type="ECO:0000313" key="1">
    <source>
        <dbReference type="EMBL" id="KAK9090509.1"/>
    </source>
</evidence>
<name>A0AAP0HKQ9_9MAGN</name>
<organism evidence="1 2">
    <name type="scientific">Stephania japonica</name>
    <dbReference type="NCBI Taxonomy" id="461633"/>
    <lineage>
        <taxon>Eukaryota</taxon>
        <taxon>Viridiplantae</taxon>
        <taxon>Streptophyta</taxon>
        <taxon>Embryophyta</taxon>
        <taxon>Tracheophyta</taxon>
        <taxon>Spermatophyta</taxon>
        <taxon>Magnoliopsida</taxon>
        <taxon>Ranunculales</taxon>
        <taxon>Menispermaceae</taxon>
        <taxon>Menispermoideae</taxon>
        <taxon>Cissampelideae</taxon>
        <taxon>Stephania</taxon>
    </lineage>
</organism>
<sequence>MRRGGCVGYKKKKNEMNEHRLIISFDISHSLPRHHHHFPSPSSTSAIISL</sequence>
<dbReference type="EMBL" id="JBBNAE010000010">
    <property type="protein sequence ID" value="KAK9090509.1"/>
    <property type="molecule type" value="Genomic_DNA"/>
</dbReference>
<keyword evidence="2" id="KW-1185">Reference proteome</keyword>
<proteinExistence type="predicted"/>
<protein>
    <submittedName>
        <fullName evidence="1">Uncharacterized protein</fullName>
    </submittedName>
</protein>
<dbReference type="AlphaFoldDB" id="A0AAP0HKQ9"/>
<evidence type="ECO:0000313" key="2">
    <source>
        <dbReference type="Proteomes" id="UP001417504"/>
    </source>
</evidence>
<gene>
    <name evidence="1" type="ORF">Sjap_023686</name>
</gene>
<comment type="caution">
    <text evidence="1">The sequence shown here is derived from an EMBL/GenBank/DDBJ whole genome shotgun (WGS) entry which is preliminary data.</text>
</comment>
<accession>A0AAP0HKQ9</accession>